<dbReference type="InterPro" id="IPR019308">
    <property type="entry name" value="TMEM214"/>
</dbReference>
<keyword evidence="1" id="KW-0472">Membrane</keyword>
<dbReference type="AlphaFoldDB" id="A0A1J3IM71"/>
<dbReference type="GO" id="GO:0005794">
    <property type="term" value="C:Golgi apparatus"/>
    <property type="evidence" value="ECO:0007669"/>
    <property type="project" value="TreeGrafter"/>
</dbReference>
<organism evidence="2">
    <name type="scientific">Noccaea caerulescens</name>
    <name type="common">Alpine penny-cress</name>
    <name type="synonym">Thlaspi caerulescens</name>
    <dbReference type="NCBI Taxonomy" id="107243"/>
    <lineage>
        <taxon>Eukaryota</taxon>
        <taxon>Viridiplantae</taxon>
        <taxon>Streptophyta</taxon>
        <taxon>Embryophyta</taxon>
        <taxon>Tracheophyta</taxon>
        <taxon>Spermatophyta</taxon>
        <taxon>Magnoliopsida</taxon>
        <taxon>eudicotyledons</taxon>
        <taxon>Gunneridae</taxon>
        <taxon>Pentapetalae</taxon>
        <taxon>rosids</taxon>
        <taxon>malvids</taxon>
        <taxon>Brassicales</taxon>
        <taxon>Brassicaceae</taxon>
        <taxon>Coluteocarpeae</taxon>
        <taxon>Noccaea</taxon>
    </lineage>
</organism>
<name>A0A1J3IM71_NOCCA</name>
<feature type="transmembrane region" description="Helical" evidence="1">
    <location>
        <begin position="275"/>
        <end position="296"/>
    </location>
</feature>
<dbReference type="Pfam" id="PF10151">
    <property type="entry name" value="TMEM214"/>
    <property type="match status" value="1"/>
</dbReference>
<accession>A0A1J3IM71</accession>
<keyword evidence="1" id="KW-1133">Transmembrane helix</keyword>
<dbReference type="PANTHER" id="PTHR13448:SF14">
    <property type="entry name" value="F26K24.17 PROTEIN"/>
    <property type="match status" value="1"/>
</dbReference>
<protein>
    <recommendedName>
        <fullName evidence="3">DUF3730 domain-containing protein</fullName>
    </recommendedName>
</protein>
<reference evidence="2" key="1">
    <citation type="submission" date="2016-07" db="EMBL/GenBank/DDBJ databases">
        <title>De novo transcriptome assembly of four accessions of the metal hyperaccumulator plant Noccaea caerulescens.</title>
        <authorList>
            <person name="Blande D."/>
            <person name="Halimaa P."/>
            <person name="Tervahauta A.I."/>
            <person name="Aarts M.G."/>
            <person name="Karenlampi S.O."/>
        </authorList>
    </citation>
    <scope>NUCLEOTIDE SEQUENCE</scope>
</reference>
<evidence type="ECO:0000256" key="1">
    <source>
        <dbReference type="SAM" id="Phobius"/>
    </source>
</evidence>
<dbReference type="EMBL" id="GEVM01025462">
    <property type="protein sequence ID" value="JAU80476.1"/>
    <property type="molecule type" value="Transcribed_RNA"/>
</dbReference>
<keyword evidence="1" id="KW-0812">Transmembrane</keyword>
<proteinExistence type="predicted"/>
<gene>
    <name evidence="2" type="ORF">MP_TR4895_c0_g1_i1_g.13023</name>
</gene>
<sequence>MVLRGKPDALAFVVPKLTKDPNYQEQDRILLIVWMTAQASQVDLYAGLYSWAHYLLPIAGDKSGCRRKSMDLILQLVENILSKPKALTTLVSGAVRKGQRLIPVSSFEILMRLTFPAPSTRTKATKRFEAIYPLLKQVALLAPENSTGSKRMKEIFTFSLELAEQEDSVLAEEATAIAIWALTENADCFKLWDNLYTENLDASVDLLEKLADEWKDHSIKLSSSPRDALTVSQTLQIFRQKNAIAAITQGRANCSQHNEADKYCKLILGMRREHLLDVAGATYLLGGAVAAAIALVQSYQ</sequence>
<evidence type="ECO:0000313" key="2">
    <source>
        <dbReference type="EMBL" id="JAU80476.1"/>
    </source>
</evidence>
<evidence type="ECO:0008006" key="3">
    <source>
        <dbReference type="Google" id="ProtNLM"/>
    </source>
</evidence>
<dbReference type="GO" id="GO:0005783">
    <property type="term" value="C:endoplasmic reticulum"/>
    <property type="evidence" value="ECO:0007669"/>
    <property type="project" value="TreeGrafter"/>
</dbReference>
<dbReference type="PANTHER" id="PTHR13448">
    <property type="entry name" value="TRANSMEMBRANE PROTEIN 214"/>
    <property type="match status" value="1"/>
</dbReference>